<evidence type="ECO:0000313" key="2">
    <source>
        <dbReference type="Proteomes" id="UP001151079"/>
    </source>
</evidence>
<dbReference type="Gene3D" id="3.40.50.300">
    <property type="entry name" value="P-loop containing nucleotide triphosphate hydrolases"/>
    <property type="match status" value="1"/>
</dbReference>
<evidence type="ECO:0000313" key="1">
    <source>
        <dbReference type="EMBL" id="MCV9926248.1"/>
    </source>
</evidence>
<keyword evidence="2" id="KW-1185">Reference proteome</keyword>
<organism evidence="1 2">
    <name type="scientific">Flavobacterium shii</name>
    <dbReference type="NCBI Taxonomy" id="2987687"/>
    <lineage>
        <taxon>Bacteria</taxon>
        <taxon>Pseudomonadati</taxon>
        <taxon>Bacteroidota</taxon>
        <taxon>Flavobacteriia</taxon>
        <taxon>Flavobacteriales</taxon>
        <taxon>Flavobacteriaceae</taxon>
        <taxon>Flavobacterium</taxon>
    </lineage>
</organism>
<dbReference type="EMBL" id="JAOZEW010000001">
    <property type="protein sequence ID" value="MCV9926248.1"/>
    <property type="molecule type" value="Genomic_DNA"/>
</dbReference>
<protein>
    <submittedName>
        <fullName evidence="1">Uncharacterized protein</fullName>
    </submittedName>
</protein>
<dbReference type="SUPFAM" id="SSF48452">
    <property type="entry name" value="TPR-like"/>
    <property type="match status" value="1"/>
</dbReference>
<dbReference type="Proteomes" id="UP001151079">
    <property type="component" value="Unassembled WGS sequence"/>
</dbReference>
<dbReference type="SUPFAM" id="SSF52540">
    <property type="entry name" value="P-loop containing nucleoside triphosphate hydrolases"/>
    <property type="match status" value="1"/>
</dbReference>
<dbReference type="InterPro" id="IPR027417">
    <property type="entry name" value="P-loop_NTPase"/>
</dbReference>
<dbReference type="Gene3D" id="1.25.40.10">
    <property type="entry name" value="Tetratricopeptide repeat domain"/>
    <property type="match status" value="1"/>
</dbReference>
<gene>
    <name evidence="1" type="ORF">OIU83_01180</name>
</gene>
<proteinExistence type="predicted"/>
<dbReference type="RefSeq" id="WP_264204451.1">
    <property type="nucleotide sequence ID" value="NZ_JAOZEW010000001.1"/>
</dbReference>
<reference evidence="1" key="1">
    <citation type="submission" date="2022-10" db="EMBL/GenBank/DDBJ databases">
        <title>Two novel species of Flavobacterium.</title>
        <authorList>
            <person name="Liu Q."/>
            <person name="Xin Y.-H."/>
        </authorList>
    </citation>
    <scope>NUCLEOTIDE SEQUENCE</scope>
    <source>
        <strain evidence="1">LS1R49</strain>
    </source>
</reference>
<accession>A0A9X3C6A8</accession>
<name>A0A9X3C6A8_9FLAO</name>
<sequence length="1388" mass="159925">MKDNEILELEKGEDIDLINRDIQNKEISRELGQIKYRESKISLNQELALEVLLNFFINKQNNKGHRVFFKFITNTKYTIERPALFIGGKSGIEAWMEIFNAESINLDDDRIKTIQNHLKTKVAVKIISDPAKIREDQKEAQKNWNAFHDFIADSNNLLQFIKDFEWSVSNDDAINISNSIKDQIARIVENIDTDAAEILYQKLFLFVFKLLTNRGLKKLDFQELKTQLSNTELNRADIELLKYLNDTLNKFEERVNAVESQANINAVHISKLVDNLNLIQNSDTVFDYRLKNISTSRPTLVKNGSQRNKKVSDVKANFAQYKWIGFQGINGTGKSQLASLIARKFQNIIWLDLRPYHESIEKTTLLIETLFYTISNLQIENDRENWIKKVLESFNSNTIIVLNDIPQIHMDSPLYSLFQLLSENISKSNVRILTTSNFKFPRALLQSFDENIFLHYDDFEFSDEEIIEYILNSGGDETIAQYIGLITVVSHRNPQLLSSIIYHLKAINWGKDSELLLDVILKNEFSSDVLQDAQFAIKKYITDEKSRELLYRLSLINWDLGLKEITAISNVEERIQHPNEKLQDLVNVWVEQQDKSYQVSPLIYKIGEKNLSPDTIKNTHVAIAKSILEDKKINQISASRIISSFLNAKDFNNAGIILFMVYQSAVTSESIKQLIDWGYLSYWTKIDIPKEMSVILRAQIRNEQIRLYKLLGKDPSFLLEKLKGYRDEDNAKISEKVLLSLLTVSHIDSADTAGYWYYLEIMLNNFSSLEEPFREIATPELISGLFWVPVPNLSNFDQVKHWLELVEKLENTFQIDFFANEIAQYAIAVLSGRIISFTKDNDLNISYLDYLSGYFTNRKNEILQSIVIREKIVIEFQALGKVAEMEKLSIELTDTFDSNIAKYLIYDKIGRLFYNSKQIAKSSEWLTKAVQINCTEQVDFIDSLIYAACSYSATNPEKSIDFLKKAADLYKETPTYENNELIYIQILGELGIAYWLNNEFENSYIIFEQVVTRLLSCKEETFNKEWIQIFSWSGHVLGYISAYVSKDRVPTHLSDGSEYMKPFQGIYAFSTQDVSDLYASTKDAIVTAHMAVFAEGINEIYKAYTWSLKAFDIARNSGDEETFLMISAVCGHYSTINFKLDEALETSLLFSAVTAHLNGTPLDRQNQLQKINLQHLLAEKPSEKWNIAEETTTTVTIIPLMIMVLTNYLKDQADKEHTFYSFRDLLSNYLKNASDKQTWEELLDLITSIFEGKISAAELIQRSNRYGDSENRNFQIICILGFVFYSKKHDSAITQLINVIPYLTKTYKNASSLIRSVVAPFVQLIAKEALTGSFVGSKDEFESAVGKIESIKNSDQNPVQKILQTAVIELDIKLENDRKLWLFKYKEI</sequence>
<dbReference type="InterPro" id="IPR011990">
    <property type="entry name" value="TPR-like_helical_dom_sf"/>
</dbReference>
<comment type="caution">
    <text evidence="1">The sequence shown here is derived from an EMBL/GenBank/DDBJ whole genome shotgun (WGS) entry which is preliminary data.</text>
</comment>